<proteinExistence type="predicted"/>
<sequence length="65" mass="7437">MREHSKILAEVLGCDENAIADTLFPVSKYTEEERISNMVAIFKAMKTVEDEVNRDWYEDQAGADL</sequence>
<reference evidence="1" key="1">
    <citation type="journal article" date="2014" name="Front. Microbiol.">
        <title>High frequency of phylogenetically diverse reductive dehalogenase-homologous genes in deep subseafloor sedimentary metagenomes.</title>
        <authorList>
            <person name="Kawai M."/>
            <person name="Futagami T."/>
            <person name="Toyoda A."/>
            <person name="Takaki Y."/>
            <person name="Nishi S."/>
            <person name="Hori S."/>
            <person name="Arai W."/>
            <person name="Tsubouchi T."/>
            <person name="Morono Y."/>
            <person name="Uchiyama I."/>
            <person name="Ito T."/>
            <person name="Fujiyama A."/>
            <person name="Inagaki F."/>
            <person name="Takami H."/>
        </authorList>
    </citation>
    <scope>NUCLEOTIDE SEQUENCE</scope>
    <source>
        <strain evidence="1">Expedition CK06-06</strain>
    </source>
</reference>
<evidence type="ECO:0000313" key="1">
    <source>
        <dbReference type="EMBL" id="GAJ02482.1"/>
    </source>
</evidence>
<dbReference type="EMBL" id="BARW01017583">
    <property type="protein sequence ID" value="GAJ02482.1"/>
    <property type="molecule type" value="Genomic_DNA"/>
</dbReference>
<organism evidence="1">
    <name type="scientific">marine sediment metagenome</name>
    <dbReference type="NCBI Taxonomy" id="412755"/>
    <lineage>
        <taxon>unclassified sequences</taxon>
        <taxon>metagenomes</taxon>
        <taxon>ecological metagenomes</taxon>
    </lineage>
</organism>
<accession>X1UG11</accession>
<comment type="caution">
    <text evidence="1">The sequence shown here is derived from an EMBL/GenBank/DDBJ whole genome shotgun (WGS) entry which is preliminary data.</text>
</comment>
<name>X1UG11_9ZZZZ</name>
<gene>
    <name evidence="1" type="ORF">S12H4_30328</name>
</gene>
<dbReference type="AlphaFoldDB" id="X1UG11"/>
<protein>
    <submittedName>
        <fullName evidence="1">Uncharacterized protein</fullName>
    </submittedName>
</protein>